<dbReference type="PRINTS" id="PR01217">
    <property type="entry name" value="PRICHEXTENSN"/>
</dbReference>
<feature type="compositionally biased region" description="Basic and acidic residues" evidence="2">
    <location>
        <begin position="499"/>
        <end position="508"/>
    </location>
</feature>
<feature type="domain" description="S-layer protein C-terminal" evidence="3">
    <location>
        <begin position="701"/>
        <end position="734"/>
    </location>
</feature>
<dbReference type="AlphaFoldDB" id="U4TMS6"/>
<feature type="compositionally biased region" description="Pro residues" evidence="2">
    <location>
        <begin position="551"/>
        <end position="591"/>
    </location>
</feature>
<feature type="compositionally biased region" description="Acidic residues" evidence="2">
    <location>
        <begin position="535"/>
        <end position="546"/>
    </location>
</feature>
<evidence type="ECO:0000259" key="3">
    <source>
        <dbReference type="Pfam" id="PF03217"/>
    </source>
</evidence>
<dbReference type="HOGENOM" id="CLU_374203_0_0_9"/>
<dbReference type="InterPro" id="IPR024968">
    <property type="entry name" value="SlpA_C_lactobacillus"/>
</dbReference>
<reference evidence="5" key="1">
    <citation type="journal article" date="2013" name="Genome Announc.">
        <title>Whole-Genome Sequencing of Lactobacillus shenzhenensis Strain LY-73T.</title>
        <authorList>
            <person name="Lin Z."/>
            <person name="Liu Z."/>
            <person name="Yang R."/>
            <person name="Zou Y."/>
            <person name="Wan D."/>
            <person name="Chen J."/>
            <person name="Guo M."/>
            <person name="Zhao J."/>
            <person name="Fang C."/>
            <person name="Yang R."/>
            <person name="Liu F."/>
        </authorList>
    </citation>
    <scope>NUCLEOTIDE SEQUENCE [LARGE SCALE GENOMIC DNA]</scope>
    <source>
        <strain evidence="5">LY-73</strain>
    </source>
</reference>
<dbReference type="NCBIfam" id="TIGR03715">
    <property type="entry name" value="KxYKxGKxW"/>
    <property type="match status" value="1"/>
</dbReference>
<dbReference type="STRING" id="1231336.L248_0649"/>
<dbReference type="InterPro" id="IPR022263">
    <property type="entry name" value="KxYKxGKxW"/>
</dbReference>
<dbReference type="Pfam" id="PF19258">
    <property type="entry name" value="KxYKxGKxW_sig"/>
    <property type="match status" value="1"/>
</dbReference>
<dbReference type="Proteomes" id="UP000030647">
    <property type="component" value="Unassembled WGS sequence"/>
</dbReference>
<dbReference type="EMBL" id="KI271593">
    <property type="protein sequence ID" value="ERL64730.1"/>
    <property type="molecule type" value="Genomic_DNA"/>
</dbReference>
<proteinExistence type="predicted"/>
<protein>
    <recommendedName>
        <fullName evidence="3">S-layer protein C-terminal domain-containing protein</fullName>
    </recommendedName>
</protein>
<name>U4TMS6_9LACO</name>
<dbReference type="Pfam" id="PF03217">
    <property type="entry name" value="SlpA"/>
    <property type="match status" value="1"/>
</dbReference>
<keyword evidence="1" id="KW-0732">Signal</keyword>
<sequence length="742" mass="82102">MHEKRRYKLYKAGKRWLIAALVIGLVAPLGASPVVSTVYAEAAGVARAVIIKKPLTFVDYFTGKTVGQAKTNTPSGSAYVVTPPSGYALAPGEPETLLPEDETSQTIQVYSMAKTFSKWVTYKAGSKVVDTRKLTGAPFTEQNALAPTHYETVDDFPPIQFLNDDPVTVPVQGRFYSFKVQLVDAQGNVVNETRHAGRYDSEFDATTLINAVGYHLADGAKATFMVKDEDTYQVAVLPVATVYHRRLEYWYKGTLLASHSISGEAGTKYDRAEYLPEYHALTDENTQIGYFTNDGTDVIAVDRAVITRKIRFVSMEPDSIVLGEKTISRKYNTRVTVSVPSDLAWHYWPQNNDDLSVVMDGKDTVTIRLRPLPIAVLRTIVLRLYENGVFLSEKVLTGVPNRTEMQFAWHLPAGMNLAQNQAPTLFVNENRTIRLNVQRDVVDLRIRYVLADGRKVGEDILSGLAGEERKLQLPAGYRLGNGQTSIVILEDGERSVIVETDTGEKPEPEVPDPEPETPAPDPDPDPEPETPAPDPDPDPEPEVPDPEPEKPTPPIVTPPVTPDPEPEKPLPPIVTPPVTPDPDPEPPTIAPPVVLPPVEDGLTLRPARQVVAVKQSAVLYKDKATSQPTGRVLKRDTRWQAYREVLDKAGQVVAYHLGGEQFVKASEAVVVDMTRGVFTVRHPAKPKWAIATWTTSVRPVQIIKAGSRWQTFGKQQLNDGHWYHDVGGGQYVRAEHGTWRMK</sequence>
<evidence type="ECO:0000256" key="2">
    <source>
        <dbReference type="SAM" id="MobiDB-lite"/>
    </source>
</evidence>
<keyword evidence="5" id="KW-1185">Reference proteome</keyword>
<evidence type="ECO:0000313" key="5">
    <source>
        <dbReference type="Proteomes" id="UP000030647"/>
    </source>
</evidence>
<accession>U4TMS6</accession>
<dbReference type="RefSeq" id="WP_022529981.1">
    <property type="nucleotide sequence ID" value="NZ_KI271593.1"/>
</dbReference>
<evidence type="ECO:0000256" key="1">
    <source>
        <dbReference type="ARBA" id="ARBA00022729"/>
    </source>
</evidence>
<gene>
    <name evidence="4" type="ORF">L248_0649</name>
</gene>
<evidence type="ECO:0000313" key="4">
    <source>
        <dbReference type="EMBL" id="ERL64730.1"/>
    </source>
</evidence>
<organism evidence="4 5">
    <name type="scientific">Schleiferilactobacillus shenzhenensis LY-73</name>
    <dbReference type="NCBI Taxonomy" id="1231336"/>
    <lineage>
        <taxon>Bacteria</taxon>
        <taxon>Bacillati</taxon>
        <taxon>Bacillota</taxon>
        <taxon>Bacilli</taxon>
        <taxon>Lactobacillales</taxon>
        <taxon>Lactobacillaceae</taxon>
        <taxon>Schleiferilactobacillus</taxon>
    </lineage>
</organism>
<feature type="region of interest" description="Disordered" evidence="2">
    <location>
        <begin position="499"/>
        <end position="591"/>
    </location>
</feature>